<keyword evidence="2" id="KW-1185">Reference proteome</keyword>
<reference evidence="2" key="1">
    <citation type="submission" date="2016-10" db="EMBL/GenBank/DDBJ databases">
        <authorList>
            <person name="Varghese N."/>
            <person name="Submissions S."/>
        </authorList>
    </citation>
    <scope>NUCLEOTIDE SEQUENCE [LARGE SCALE GENOMIC DNA]</scope>
    <source>
        <strain evidence="2">DSM 8344</strain>
    </source>
</reference>
<dbReference type="RefSeq" id="WP_092333551.1">
    <property type="nucleotide sequence ID" value="NZ_FNCP01000012.1"/>
</dbReference>
<dbReference type="AlphaFoldDB" id="A0A1G8BX78"/>
<proteinExistence type="predicted"/>
<gene>
    <name evidence="1" type="ORF">SAMN05443529_112143</name>
</gene>
<sequence length="157" mass="17779">MAKRNIVIGVTPVEYENMPESLKGKFTLAVEGVSDLYSKMSDEWVEHRQKNNLNVENHNKCNMQKAISISMTDKCVSLDALSILMRIGRKPILLSLAKQSGIPHLSHHVKNRVLFNYTLLIFDALEDAHKMAKFYVDKANSHSSVLERCSYESTGLI</sequence>
<evidence type="ECO:0000313" key="2">
    <source>
        <dbReference type="Proteomes" id="UP000198656"/>
    </source>
</evidence>
<organism evidence="1 2">
    <name type="scientific">Desulfosporosinus hippei DSM 8344</name>
    <dbReference type="NCBI Taxonomy" id="1121419"/>
    <lineage>
        <taxon>Bacteria</taxon>
        <taxon>Bacillati</taxon>
        <taxon>Bacillota</taxon>
        <taxon>Clostridia</taxon>
        <taxon>Eubacteriales</taxon>
        <taxon>Desulfitobacteriaceae</taxon>
        <taxon>Desulfosporosinus</taxon>
    </lineage>
</organism>
<name>A0A1G8BX78_9FIRM</name>
<dbReference type="OrthoDB" id="1797046at2"/>
<dbReference type="EMBL" id="FNCP01000012">
    <property type="protein sequence ID" value="SDH37762.1"/>
    <property type="molecule type" value="Genomic_DNA"/>
</dbReference>
<protein>
    <submittedName>
        <fullName evidence="1">Uncharacterized protein</fullName>
    </submittedName>
</protein>
<dbReference type="Proteomes" id="UP000198656">
    <property type="component" value="Unassembled WGS sequence"/>
</dbReference>
<accession>A0A1G8BX78</accession>
<evidence type="ECO:0000313" key="1">
    <source>
        <dbReference type="EMBL" id="SDH37762.1"/>
    </source>
</evidence>